<evidence type="ECO:0000256" key="6">
    <source>
        <dbReference type="ARBA" id="ARBA00022842"/>
    </source>
</evidence>
<dbReference type="Proteomes" id="UP000300381">
    <property type="component" value="Unassembled WGS sequence"/>
</dbReference>
<feature type="binding site" evidence="8">
    <location>
        <position position="98"/>
    </location>
    <ligand>
        <name>Mg(2+)</name>
        <dbReference type="ChEBI" id="CHEBI:18420"/>
    </ligand>
</feature>
<dbReference type="CDD" id="cd09881">
    <property type="entry name" value="PIN_VapC4-5_FitB-like"/>
    <property type="match status" value="1"/>
</dbReference>
<dbReference type="HAMAP" id="MF_00265">
    <property type="entry name" value="VapC_Nob1"/>
    <property type="match status" value="1"/>
</dbReference>
<evidence type="ECO:0000313" key="13">
    <source>
        <dbReference type="Proteomes" id="UP000303581"/>
    </source>
</evidence>
<dbReference type="AlphaFoldDB" id="A0A480B1H4"/>
<dbReference type="Proteomes" id="UP000303581">
    <property type="component" value="Unassembled WGS sequence"/>
</dbReference>
<evidence type="ECO:0000313" key="10">
    <source>
        <dbReference type="EMBL" id="GCL67849.1"/>
    </source>
</evidence>
<gene>
    <name evidence="8 10" type="primary">vapC</name>
    <name evidence="10" type="ORF">PAGU1578_14700</name>
    <name evidence="11" type="ORF">PAGU1579_08400</name>
</gene>
<dbReference type="InterPro" id="IPR022907">
    <property type="entry name" value="VapC_family"/>
</dbReference>
<keyword evidence="8" id="KW-0800">Toxin</keyword>
<dbReference type="GO" id="GO:0000287">
    <property type="term" value="F:magnesium ion binding"/>
    <property type="evidence" value="ECO:0007669"/>
    <property type="project" value="UniProtKB-UniRule"/>
</dbReference>
<keyword evidence="3 8" id="KW-0540">Nuclease</keyword>
<dbReference type="InterPro" id="IPR002716">
    <property type="entry name" value="PIN_dom"/>
</dbReference>
<dbReference type="GO" id="GO:0016787">
    <property type="term" value="F:hydrolase activity"/>
    <property type="evidence" value="ECO:0007669"/>
    <property type="project" value="UniProtKB-KW"/>
</dbReference>
<keyword evidence="13" id="KW-1185">Reference proteome</keyword>
<dbReference type="RefSeq" id="WP_059364521.1">
    <property type="nucleotide sequence ID" value="NZ_BBXI01000022.1"/>
</dbReference>
<proteinExistence type="inferred from homology"/>
<accession>A0A480B1H4</accession>
<comment type="caution">
    <text evidence="10">The sequence shown here is derived from an EMBL/GenBank/DDBJ whole genome shotgun (WGS) entry which is preliminary data.</text>
</comment>
<feature type="binding site" evidence="8">
    <location>
        <position position="6"/>
    </location>
    <ligand>
        <name>Mg(2+)</name>
        <dbReference type="ChEBI" id="CHEBI:18420"/>
    </ligand>
</feature>
<dbReference type="InterPro" id="IPR050556">
    <property type="entry name" value="Type_II_TA_system_RNase"/>
</dbReference>
<dbReference type="Gene3D" id="3.40.50.1010">
    <property type="entry name" value="5'-nuclease"/>
    <property type="match status" value="1"/>
</dbReference>
<evidence type="ECO:0000256" key="4">
    <source>
        <dbReference type="ARBA" id="ARBA00022723"/>
    </source>
</evidence>
<dbReference type="SUPFAM" id="SSF88723">
    <property type="entry name" value="PIN domain-like"/>
    <property type="match status" value="1"/>
</dbReference>
<comment type="similarity">
    <text evidence="7 8">Belongs to the PINc/VapC protein family.</text>
</comment>
<evidence type="ECO:0000313" key="12">
    <source>
        <dbReference type="Proteomes" id="UP000300381"/>
    </source>
</evidence>
<keyword evidence="5 8" id="KW-0378">Hydrolase</keyword>
<evidence type="ECO:0000256" key="1">
    <source>
        <dbReference type="ARBA" id="ARBA00001946"/>
    </source>
</evidence>
<organism evidence="10 12">
    <name type="scientific">Veillonella tobetsuensis</name>
    <dbReference type="NCBI Taxonomy" id="1110546"/>
    <lineage>
        <taxon>Bacteria</taxon>
        <taxon>Bacillati</taxon>
        <taxon>Bacillota</taxon>
        <taxon>Negativicutes</taxon>
        <taxon>Veillonellales</taxon>
        <taxon>Veillonellaceae</taxon>
        <taxon>Veillonella</taxon>
    </lineage>
</organism>
<comment type="function">
    <text evidence="8">Toxic component of a toxin-antitoxin (TA) system. An RNase.</text>
</comment>
<dbReference type="EMBL" id="BJCQ01000035">
    <property type="protein sequence ID" value="GCL67849.1"/>
    <property type="molecule type" value="Genomic_DNA"/>
</dbReference>
<dbReference type="GO" id="GO:0090729">
    <property type="term" value="F:toxin activity"/>
    <property type="evidence" value="ECO:0007669"/>
    <property type="project" value="UniProtKB-KW"/>
</dbReference>
<dbReference type="EC" id="3.1.-.-" evidence="8"/>
<keyword evidence="4 8" id="KW-0479">Metal-binding</keyword>
<evidence type="ECO:0000256" key="5">
    <source>
        <dbReference type="ARBA" id="ARBA00022801"/>
    </source>
</evidence>
<reference evidence="12 13" key="1">
    <citation type="submission" date="2019-03" db="EMBL/GenBank/DDBJ databases">
        <title>Draft genome sequences of two Veillonella tobetsuensis clinical isolates from intraoperative bronchial fluids of elderly patients with pulmonary carcinoma.</title>
        <authorList>
            <person name="Akiyama T."/>
        </authorList>
    </citation>
    <scope>NUCLEOTIDE SEQUENCE [LARGE SCALE GENOMIC DNA]</scope>
    <source>
        <strain evidence="10 12">PAGU 1578</strain>
        <strain evidence="11 13">PAGU 1579</strain>
    </source>
</reference>
<comment type="cofactor">
    <cofactor evidence="1 8">
        <name>Mg(2+)</name>
        <dbReference type="ChEBI" id="CHEBI:18420"/>
    </cofactor>
</comment>
<dbReference type="SMR" id="A0A480B1H4"/>
<evidence type="ECO:0000256" key="7">
    <source>
        <dbReference type="ARBA" id="ARBA00038093"/>
    </source>
</evidence>
<protein>
    <recommendedName>
        <fullName evidence="8">Ribonuclease VapC</fullName>
        <shortName evidence="8">RNase VapC</shortName>
        <ecNumber evidence="8">3.1.-.-</ecNumber>
    </recommendedName>
    <alternativeName>
        <fullName evidence="8">Toxin VapC</fullName>
    </alternativeName>
</protein>
<keyword evidence="2 8" id="KW-1277">Toxin-antitoxin system</keyword>
<evidence type="ECO:0000256" key="2">
    <source>
        <dbReference type="ARBA" id="ARBA00022649"/>
    </source>
</evidence>
<dbReference type="PANTHER" id="PTHR33653:SF1">
    <property type="entry name" value="RIBONUCLEASE VAPC2"/>
    <property type="match status" value="1"/>
</dbReference>
<dbReference type="Pfam" id="PF01850">
    <property type="entry name" value="PIN"/>
    <property type="match status" value="1"/>
</dbReference>
<dbReference type="EMBL" id="BJCR01000025">
    <property type="protein sequence ID" value="GCL69071.1"/>
    <property type="molecule type" value="Genomic_DNA"/>
</dbReference>
<evidence type="ECO:0000313" key="11">
    <source>
        <dbReference type="EMBL" id="GCL69071.1"/>
    </source>
</evidence>
<dbReference type="PANTHER" id="PTHR33653">
    <property type="entry name" value="RIBONUCLEASE VAPC2"/>
    <property type="match status" value="1"/>
</dbReference>
<evidence type="ECO:0000256" key="8">
    <source>
        <dbReference type="HAMAP-Rule" id="MF_00265"/>
    </source>
</evidence>
<evidence type="ECO:0000259" key="9">
    <source>
        <dbReference type="Pfam" id="PF01850"/>
    </source>
</evidence>
<dbReference type="InterPro" id="IPR029060">
    <property type="entry name" value="PIN-like_dom_sf"/>
</dbReference>
<keyword evidence="6 8" id="KW-0460">Magnesium</keyword>
<dbReference type="GO" id="GO:0004540">
    <property type="term" value="F:RNA nuclease activity"/>
    <property type="evidence" value="ECO:0007669"/>
    <property type="project" value="InterPro"/>
</dbReference>
<feature type="domain" description="PIN" evidence="9">
    <location>
        <begin position="3"/>
        <end position="124"/>
    </location>
</feature>
<sequence length="136" mass="15299">MKYMLDTNICIYAIKQEPEVVLQKILKHHPSDICISSITYAELMHGVEKSQAKDKNRLALTLLLSPIEIVDFDSHAAEEYGKIKADLQSQGKIIGPMDLLIASHAKSKGLTIVTNNTKEFKRVNHLNVEDWSKPLS</sequence>
<name>A0A480B1H4_9FIRM</name>
<dbReference type="OrthoDB" id="9796690at2"/>
<evidence type="ECO:0000256" key="3">
    <source>
        <dbReference type="ARBA" id="ARBA00022722"/>
    </source>
</evidence>